<dbReference type="InterPro" id="IPR007627">
    <property type="entry name" value="RNA_pol_sigma70_r2"/>
</dbReference>
<dbReference type="GO" id="GO:0016987">
    <property type="term" value="F:sigma factor activity"/>
    <property type="evidence" value="ECO:0007669"/>
    <property type="project" value="UniProtKB-KW"/>
</dbReference>
<name>A0A4P7VGU3_9BACT</name>
<dbReference type="Gene3D" id="1.10.1740.10">
    <property type="match status" value="1"/>
</dbReference>
<sequence length="171" mass="19876">MVMEVRAFELQYRTLYRPLGMYALRITGDIDSAEDVVQESFAQVWESLNRGTEISDLRRYMYTAVRNNALMAMRGSINKVSFDESYSDLPLEEAIDTSERDSRLWGVIDKLPDQCRNVFLMSKRDGMTYAQIAEELNLSVRTVEHHISKALERLRDAVKGAALRIYFWIFC</sequence>
<evidence type="ECO:0000259" key="5">
    <source>
        <dbReference type="Pfam" id="PF04542"/>
    </source>
</evidence>
<dbReference type="EMBL" id="CP039393">
    <property type="protein sequence ID" value="QCD34886.1"/>
    <property type="molecule type" value="Genomic_DNA"/>
</dbReference>
<evidence type="ECO:0000313" key="7">
    <source>
        <dbReference type="EMBL" id="QCD34886.1"/>
    </source>
</evidence>
<dbReference type="InterPro" id="IPR000792">
    <property type="entry name" value="Tscrpt_reg_LuxR_C"/>
</dbReference>
<dbReference type="InterPro" id="IPR013325">
    <property type="entry name" value="RNA_pol_sigma_r2"/>
</dbReference>
<dbReference type="PANTHER" id="PTHR43133:SF46">
    <property type="entry name" value="RNA POLYMERASE SIGMA-70 FACTOR ECF SUBFAMILY"/>
    <property type="match status" value="1"/>
</dbReference>
<dbReference type="Pfam" id="PF08281">
    <property type="entry name" value="Sigma70_r4_2"/>
    <property type="match status" value="1"/>
</dbReference>
<dbReference type="Pfam" id="PF04542">
    <property type="entry name" value="Sigma70_r2"/>
    <property type="match status" value="1"/>
</dbReference>
<dbReference type="NCBIfam" id="TIGR02937">
    <property type="entry name" value="sigma70-ECF"/>
    <property type="match status" value="1"/>
</dbReference>
<dbReference type="InterPro" id="IPR013324">
    <property type="entry name" value="RNA_pol_sigma_r3/r4-like"/>
</dbReference>
<feature type="domain" description="RNA polymerase sigma factor 70 region 4 type 2" evidence="6">
    <location>
        <begin position="104"/>
        <end position="154"/>
    </location>
</feature>
<dbReference type="Gene3D" id="1.10.10.10">
    <property type="entry name" value="Winged helix-like DNA-binding domain superfamily/Winged helix DNA-binding domain"/>
    <property type="match status" value="1"/>
</dbReference>
<reference evidence="7 8" key="1">
    <citation type="submission" date="2019-02" db="EMBL/GenBank/DDBJ databases">
        <title>Isolation and identification of novel species under the genus Muribaculum.</title>
        <authorList>
            <person name="Miyake S."/>
            <person name="Ding Y."/>
            <person name="Low A."/>
            <person name="Soh M."/>
            <person name="Seedorf H."/>
        </authorList>
    </citation>
    <scope>NUCLEOTIDE SEQUENCE [LARGE SCALE GENOMIC DNA]</scope>
    <source>
        <strain evidence="7 8">TLL-A4</strain>
    </source>
</reference>
<dbReference type="SUPFAM" id="SSF88946">
    <property type="entry name" value="Sigma2 domain of RNA polymerase sigma factors"/>
    <property type="match status" value="1"/>
</dbReference>
<dbReference type="CDD" id="cd06171">
    <property type="entry name" value="Sigma70_r4"/>
    <property type="match status" value="1"/>
</dbReference>
<dbReference type="InterPro" id="IPR013249">
    <property type="entry name" value="RNA_pol_sigma70_r4_t2"/>
</dbReference>
<dbReference type="GO" id="GO:0003677">
    <property type="term" value="F:DNA binding"/>
    <property type="evidence" value="ECO:0007669"/>
    <property type="project" value="InterPro"/>
</dbReference>
<dbReference type="GO" id="GO:0006352">
    <property type="term" value="P:DNA-templated transcription initiation"/>
    <property type="evidence" value="ECO:0007669"/>
    <property type="project" value="InterPro"/>
</dbReference>
<proteinExistence type="inferred from homology"/>
<gene>
    <name evidence="7" type="ORF">E7746_02830</name>
</gene>
<dbReference type="PANTHER" id="PTHR43133">
    <property type="entry name" value="RNA POLYMERASE ECF-TYPE SIGMA FACTO"/>
    <property type="match status" value="1"/>
</dbReference>
<dbReference type="InterPro" id="IPR039425">
    <property type="entry name" value="RNA_pol_sigma-70-like"/>
</dbReference>
<dbReference type="AlphaFoldDB" id="A0A4P7VGU3"/>
<accession>A0A4P7VGU3</accession>
<evidence type="ECO:0000256" key="1">
    <source>
        <dbReference type="ARBA" id="ARBA00010641"/>
    </source>
</evidence>
<keyword evidence="8" id="KW-1185">Reference proteome</keyword>
<evidence type="ECO:0000313" key="8">
    <source>
        <dbReference type="Proteomes" id="UP000297031"/>
    </source>
</evidence>
<comment type="similarity">
    <text evidence="1">Belongs to the sigma-70 factor family. ECF subfamily.</text>
</comment>
<dbReference type="InterPro" id="IPR014284">
    <property type="entry name" value="RNA_pol_sigma-70_dom"/>
</dbReference>
<dbReference type="InterPro" id="IPR036388">
    <property type="entry name" value="WH-like_DNA-bd_sf"/>
</dbReference>
<feature type="domain" description="RNA polymerase sigma-70 region 2" evidence="5">
    <location>
        <begin position="12"/>
        <end position="74"/>
    </location>
</feature>
<dbReference type="KEGG" id="mgod:E7746_02830"/>
<dbReference type="Proteomes" id="UP000297031">
    <property type="component" value="Chromosome"/>
</dbReference>
<dbReference type="OrthoDB" id="9782991at2"/>
<evidence type="ECO:0000256" key="3">
    <source>
        <dbReference type="ARBA" id="ARBA00023082"/>
    </source>
</evidence>
<dbReference type="PRINTS" id="PR00038">
    <property type="entry name" value="HTHLUXR"/>
</dbReference>
<keyword evidence="3" id="KW-0731">Sigma factor</keyword>
<protein>
    <submittedName>
        <fullName evidence="7">Sigma-70 family RNA polymerase sigma factor</fullName>
    </submittedName>
</protein>
<keyword evidence="2" id="KW-0805">Transcription regulation</keyword>
<evidence type="ECO:0000259" key="6">
    <source>
        <dbReference type="Pfam" id="PF08281"/>
    </source>
</evidence>
<dbReference type="SUPFAM" id="SSF88659">
    <property type="entry name" value="Sigma3 and sigma4 domains of RNA polymerase sigma factors"/>
    <property type="match status" value="1"/>
</dbReference>
<keyword evidence="4" id="KW-0804">Transcription</keyword>
<evidence type="ECO:0000256" key="4">
    <source>
        <dbReference type="ARBA" id="ARBA00023163"/>
    </source>
</evidence>
<evidence type="ECO:0000256" key="2">
    <source>
        <dbReference type="ARBA" id="ARBA00023015"/>
    </source>
</evidence>
<organism evidence="7 8">
    <name type="scientific">Muribaculum gordoncarteri</name>
    <dbReference type="NCBI Taxonomy" id="2530390"/>
    <lineage>
        <taxon>Bacteria</taxon>
        <taxon>Pseudomonadati</taxon>
        <taxon>Bacteroidota</taxon>
        <taxon>Bacteroidia</taxon>
        <taxon>Bacteroidales</taxon>
        <taxon>Muribaculaceae</taxon>
        <taxon>Muribaculum</taxon>
    </lineage>
</organism>